<dbReference type="Pfam" id="PF00018">
    <property type="entry name" value="SH3_1"/>
    <property type="match status" value="1"/>
</dbReference>
<feature type="region of interest" description="Disordered" evidence="11">
    <location>
        <begin position="812"/>
        <end position="904"/>
    </location>
</feature>
<evidence type="ECO:0000259" key="14">
    <source>
        <dbReference type="PROSITE" id="PS50115"/>
    </source>
</evidence>
<dbReference type="Pfam" id="PF12796">
    <property type="entry name" value="Ank_2"/>
    <property type="match status" value="1"/>
</dbReference>
<keyword evidence="3" id="KW-0963">Cytoplasm</keyword>
<dbReference type="InterPro" id="IPR011993">
    <property type="entry name" value="PH-like_dom_sf"/>
</dbReference>
<dbReference type="InterPro" id="IPR002110">
    <property type="entry name" value="Ankyrin_rpt"/>
</dbReference>
<dbReference type="InterPro" id="IPR001452">
    <property type="entry name" value="SH3_domain"/>
</dbReference>
<dbReference type="PRINTS" id="PR00405">
    <property type="entry name" value="REVINTRACTNG"/>
</dbReference>
<dbReference type="Gene3D" id="2.30.30.40">
    <property type="entry name" value="SH3 Domains"/>
    <property type="match status" value="1"/>
</dbReference>
<dbReference type="Pfam" id="PF16746">
    <property type="entry name" value="BAR_3"/>
    <property type="match status" value="1"/>
</dbReference>
<dbReference type="InterPro" id="IPR001849">
    <property type="entry name" value="PH_domain"/>
</dbReference>
<dbReference type="Gene3D" id="1.25.40.950">
    <property type="match status" value="1"/>
</dbReference>
<dbReference type="SUPFAM" id="SSF103657">
    <property type="entry name" value="BAR/IMD domain-like"/>
    <property type="match status" value="1"/>
</dbReference>
<dbReference type="InterPro" id="IPR027267">
    <property type="entry name" value="AH/BAR_dom_sf"/>
</dbReference>
<evidence type="ECO:0000256" key="4">
    <source>
        <dbReference type="ARBA" id="ARBA00022723"/>
    </source>
</evidence>
<dbReference type="SMART" id="SM00248">
    <property type="entry name" value="ANK"/>
    <property type="match status" value="2"/>
</dbReference>
<organism evidence="15 16">
    <name type="scientific">Bombus terrestris</name>
    <name type="common">Buff-tailed bumblebee</name>
    <name type="synonym">Apis terrestris</name>
    <dbReference type="NCBI Taxonomy" id="30195"/>
    <lineage>
        <taxon>Eukaryota</taxon>
        <taxon>Metazoa</taxon>
        <taxon>Ecdysozoa</taxon>
        <taxon>Arthropoda</taxon>
        <taxon>Hexapoda</taxon>
        <taxon>Insecta</taxon>
        <taxon>Pterygota</taxon>
        <taxon>Neoptera</taxon>
        <taxon>Endopterygota</taxon>
        <taxon>Hymenoptera</taxon>
        <taxon>Apocrita</taxon>
        <taxon>Aculeata</taxon>
        <taxon>Apoidea</taxon>
        <taxon>Anthophila</taxon>
        <taxon>Apidae</taxon>
        <taxon>Bombus</taxon>
        <taxon>Bombus</taxon>
    </lineage>
</organism>
<proteinExistence type="predicted"/>
<dbReference type="Pfam" id="PF00169">
    <property type="entry name" value="PH"/>
    <property type="match status" value="1"/>
</dbReference>
<feature type="compositionally biased region" description="Basic and acidic residues" evidence="11">
    <location>
        <begin position="721"/>
        <end position="730"/>
    </location>
</feature>
<dbReference type="SUPFAM" id="SSF48403">
    <property type="entry name" value="Ankyrin repeat"/>
    <property type="match status" value="1"/>
</dbReference>
<dbReference type="Gene3D" id="1.25.40.20">
    <property type="entry name" value="Ankyrin repeat-containing domain"/>
    <property type="match status" value="1"/>
</dbReference>
<feature type="compositionally biased region" description="Gly residues" evidence="11">
    <location>
        <begin position="739"/>
        <end position="750"/>
    </location>
</feature>
<dbReference type="SMART" id="SM00326">
    <property type="entry name" value="SH3"/>
    <property type="match status" value="1"/>
</dbReference>
<keyword evidence="6" id="KW-0862">Zinc</keyword>
<dbReference type="Gene3D" id="2.30.29.30">
    <property type="entry name" value="Pleckstrin-homology domain (PH domain)/Phosphotyrosine-binding domain (PTB)"/>
    <property type="match status" value="1"/>
</dbReference>
<dbReference type="PROSITE" id="PS50115">
    <property type="entry name" value="ARFGAP"/>
    <property type="match status" value="1"/>
</dbReference>
<dbReference type="Proteomes" id="UP000835206">
    <property type="component" value="Chromosome 10"/>
</dbReference>
<dbReference type="InterPro" id="IPR035836">
    <property type="entry name" value="ASAP1-like_SH3"/>
</dbReference>
<evidence type="ECO:0000256" key="9">
    <source>
        <dbReference type="PROSITE-ProRule" id="PRU00192"/>
    </source>
</evidence>
<keyword evidence="4" id="KW-0479">Metal-binding</keyword>
<evidence type="ECO:0000256" key="7">
    <source>
        <dbReference type="ARBA" id="ARBA00023043"/>
    </source>
</evidence>
<dbReference type="PROSITE" id="PS50088">
    <property type="entry name" value="ANK_REPEAT"/>
    <property type="match status" value="1"/>
</dbReference>
<accession>A0A9C6VYR0</accession>
<evidence type="ECO:0000313" key="16">
    <source>
        <dbReference type="RefSeq" id="XP_048265365.1"/>
    </source>
</evidence>
<dbReference type="GO" id="GO:0008270">
    <property type="term" value="F:zinc ion binding"/>
    <property type="evidence" value="ECO:0007669"/>
    <property type="project" value="UniProtKB-KW"/>
</dbReference>
<dbReference type="SUPFAM" id="SSF57863">
    <property type="entry name" value="ArfGap/RecO-like zinc finger"/>
    <property type="match status" value="1"/>
</dbReference>
<dbReference type="AlphaFoldDB" id="A0A9C6VYR0"/>
<evidence type="ECO:0000256" key="6">
    <source>
        <dbReference type="ARBA" id="ARBA00022833"/>
    </source>
</evidence>
<dbReference type="InterPro" id="IPR038508">
    <property type="entry name" value="ArfGAP_dom_sf"/>
</dbReference>
<comment type="subcellular location">
    <subcellularLocation>
        <location evidence="1">Cytoplasm</location>
    </subcellularLocation>
</comment>
<dbReference type="Gene3D" id="1.20.1270.60">
    <property type="entry name" value="Arfaptin homology (AH) domain/BAR domain"/>
    <property type="match status" value="1"/>
</dbReference>
<keyword evidence="7 8" id="KW-0040">ANK repeat</keyword>
<dbReference type="PROSITE" id="PS50297">
    <property type="entry name" value="ANK_REP_REGION"/>
    <property type="match status" value="1"/>
</dbReference>
<dbReference type="Gene3D" id="1.10.220.150">
    <property type="entry name" value="Arf GTPase activating protein"/>
    <property type="match status" value="1"/>
</dbReference>
<dbReference type="GeneID" id="100647387"/>
<dbReference type="InterPro" id="IPR037278">
    <property type="entry name" value="ARFGAP/RecO"/>
</dbReference>
<dbReference type="InterPro" id="IPR043593">
    <property type="entry name" value="ASAP"/>
</dbReference>
<dbReference type="PANTHER" id="PTHR45854:SF3">
    <property type="entry name" value="ARFGAP WITH SH3 DOMAIN, ANK REPEAT AND PH DOMAIN-CONTAINING PROTEIN"/>
    <property type="match status" value="1"/>
</dbReference>
<keyword evidence="5" id="KW-0677">Repeat</keyword>
<evidence type="ECO:0000256" key="1">
    <source>
        <dbReference type="ARBA" id="ARBA00004496"/>
    </source>
</evidence>
<dbReference type="CDD" id="cd11821">
    <property type="entry name" value="SH3_ASAP"/>
    <property type="match status" value="1"/>
</dbReference>
<dbReference type="SMART" id="SM00105">
    <property type="entry name" value="ArfGap"/>
    <property type="match status" value="1"/>
</dbReference>
<dbReference type="InterPro" id="IPR004148">
    <property type="entry name" value="BAR_dom"/>
</dbReference>
<dbReference type="CDD" id="cd13251">
    <property type="entry name" value="PH_ASAP"/>
    <property type="match status" value="1"/>
</dbReference>
<dbReference type="GO" id="GO:0005737">
    <property type="term" value="C:cytoplasm"/>
    <property type="evidence" value="ECO:0007669"/>
    <property type="project" value="UniProtKB-SubCell"/>
</dbReference>
<dbReference type="InterPro" id="IPR001164">
    <property type="entry name" value="ArfGAP_dom"/>
</dbReference>
<evidence type="ECO:0000313" key="15">
    <source>
        <dbReference type="Proteomes" id="UP000835206"/>
    </source>
</evidence>
<feature type="domain" description="Arf-GAP" evidence="14">
    <location>
        <begin position="432"/>
        <end position="553"/>
    </location>
</feature>
<feature type="domain" description="PH" evidence="13">
    <location>
        <begin position="311"/>
        <end position="405"/>
    </location>
</feature>
<dbReference type="GO" id="GO:0005096">
    <property type="term" value="F:GTPase activator activity"/>
    <property type="evidence" value="ECO:0007669"/>
    <property type="project" value="InterPro"/>
</dbReference>
<keyword evidence="15" id="KW-1185">Reference proteome</keyword>
<feature type="compositionally biased region" description="Low complexity" evidence="11">
    <location>
        <begin position="848"/>
        <end position="866"/>
    </location>
</feature>
<dbReference type="InterPro" id="IPR036770">
    <property type="entry name" value="Ankyrin_rpt-contain_sf"/>
</dbReference>
<evidence type="ECO:0000259" key="13">
    <source>
        <dbReference type="PROSITE" id="PS50003"/>
    </source>
</evidence>
<dbReference type="Pfam" id="PF01412">
    <property type="entry name" value="ArfGap"/>
    <property type="match status" value="1"/>
</dbReference>
<dbReference type="FunFam" id="2.30.29.30:FF:000322">
    <property type="entry name" value="Uncharacterized protein, isoform B"/>
    <property type="match status" value="1"/>
</dbReference>
<dbReference type="PANTHER" id="PTHR45854">
    <property type="entry name" value="ASAP FAMILY MEMBER"/>
    <property type="match status" value="1"/>
</dbReference>
<keyword evidence="10" id="KW-0863">Zinc-finger</keyword>
<evidence type="ECO:0000256" key="11">
    <source>
        <dbReference type="SAM" id="MobiDB-lite"/>
    </source>
</evidence>
<evidence type="ECO:0000259" key="12">
    <source>
        <dbReference type="PROSITE" id="PS50002"/>
    </source>
</evidence>
<gene>
    <name evidence="16" type="primary">LOC100647387</name>
</gene>
<dbReference type="RefSeq" id="XP_048265365.1">
    <property type="nucleotide sequence ID" value="XM_048409408.1"/>
</dbReference>
<dbReference type="CTD" id="35783"/>
<feature type="compositionally biased region" description="Polar residues" evidence="11">
    <location>
        <begin position="756"/>
        <end position="765"/>
    </location>
</feature>
<sequence length="976" mass="108983">MPRSSVVRDENFNAMTFFATRVLKRCAIDFRFPVAGSMLRVLTLKDGRGMPTLDFDRDGLTKLKKAIKAIHNSGNAHVDNEVYLGRALERLGDAALKEQEPDIGAAFLKFAVVTKELSALMKTLMQNINNIVMFPLDSVLKGDLRGVKGDLKRPFEKAWKDYEAKYAKIEKEKKQHAKEAGLIRTEVTPAEIADEMEKERRLFQLQMCEYLIKVNEIKTKKGIELLQHLVEYYHAQTNYFQDGLKTIEHFGSYVADLSVKLQKIRQTQDEERRRLTELRNLLRSSGCDKELNVNANAGYSLHQLQGDKQHGVTRSGHLLKKSEGKMRRVWQKRRCAVQAEGYLDICHADENKPPTRVNLLTCQIKLVPDDKRGFDLISYNRTYHFQAEDEADQRAWMSVLVNCKERALLRAFDASGKAEAGTGNPSLVELQQAVIRCVMRLPGNDQCCDCSSQNDATWLSTNFGIIVCIECSGIHRDLGVHISRIQSLTLDNVGTAQLLLARHMTNQAFNEVMEATLHHNHKPTPTSTMEERYEFIRAKYVDKRYVMNTCADERDLLSDLEHAVNNRDLQQLLQVYAENVDLAAPLPTSDLGETALHLAILREMGNSLHIIDFLVQNMSTGGIDRTTIDGETALHLCARHDRAEAMKLLLRAGADPTHRNKQDKTPLDIAQEMGHHTCKELLSHALQRQKTLFDNVNIDWNLSHDEGSTDLSDDETIIEDRNGCLTPEKKSRSRPPSYVGGGGSGGGTGSGDSPVTLRSRSSTCDSLQSGSSPSSSTNRQQMPPPPPPQSRKPVVVPAPMAPDISVNIHGSLKKRVAPPPPPAGSTGADKVNSSTLQRPRNPPPPAPSGINSSRLSNGRSSESLSSMCSDHGLGNPIPPPRKRKDRARLESYAEEPSSLLPNLNLPTSSTLSGLRRCRALYDCEADNEDELSFREGEVIIVTNEQTDDDNWMEGALERAPERRGMFPISFVHMLQD</sequence>
<name>A0A9C6VYR0_BOMTE</name>
<dbReference type="PRINTS" id="PR00452">
    <property type="entry name" value="SH3DOMAIN"/>
</dbReference>
<keyword evidence="2 9" id="KW-0728">SH3 domain</keyword>
<feature type="repeat" description="ANK" evidence="8">
    <location>
        <begin position="629"/>
        <end position="661"/>
    </location>
</feature>
<dbReference type="PROSITE" id="PS50002">
    <property type="entry name" value="SH3"/>
    <property type="match status" value="1"/>
</dbReference>
<evidence type="ECO:0000256" key="5">
    <source>
        <dbReference type="ARBA" id="ARBA00022737"/>
    </source>
</evidence>
<dbReference type="CDD" id="cd07604">
    <property type="entry name" value="BAR_ASAPs"/>
    <property type="match status" value="1"/>
</dbReference>
<feature type="domain" description="SH3" evidence="12">
    <location>
        <begin position="912"/>
        <end position="976"/>
    </location>
</feature>
<protein>
    <submittedName>
        <fullName evidence="16">ArfGAP with SH3 domain, ANK repeat and PH domain-containing protein isoform X10</fullName>
    </submittedName>
</protein>
<evidence type="ECO:0000256" key="10">
    <source>
        <dbReference type="PROSITE-ProRule" id="PRU00288"/>
    </source>
</evidence>
<dbReference type="SUPFAM" id="SSF50729">
    <property type="entry name" value="PH domain-like"/>
    <property type="match status" value="1"/>
</dbReference>
<feature type="compositionally biased region" description="Low complexity" evidence="11">
    <location>
        <begin position="766"/>
        <end position="776"/>
    </location>
</feature>
<feature type="region of interest" description="Disordered" evidence="11">
    <location>
        <begin position="721"/>
        <end position="797"/>
    </location>
</feature>
<dbReference type="PROSITE" id="PS50003">
    <property type="entry name" value="PH_DOMAIN"/>
    <property type="match status" value="1"/>
</dbReference>
<dbReference type="InterPro" id="IPR037844">
    <property type="entry name" value="PH_ASAP"/>
</dbReference>
<evidence type="ECO:0000256" key="8">
    <source>
        <dbReference type="PROSITE-ProRule" id="PRU00023"/>
    </source>
</evidence>
<dbReference type="CDD" id="cd08834">
    <property type="entry name" value="ArfGap_ASAP"/>
    <property type="match status" value="1"/>
</dbReference>
<dbReference type="SUPFAM" id="SSF50044">
    <property type="entry name" value="SH3-domain"/>
    <property type="match status" value="1"/>
</dbReference>
<dbReference type="InterPro" id="IPR036028">
    <property type="entry name" value="SH3-like_dom_sf"/>
</dbReference>
<reference evidence="16" key="1">
    <citation type="submission" date="2025-08" db="UniProtKB">
        <authorList>
            <consortium name="RefSeq"/>
        </authorList>
    </citation>
    <scope>IDENTIFICATION</scope>
</reference>
<evidence type="ECO:0000256" key="2">
    <source>
        <dbReference type="ARBA" id="ARBA00022443"/>
    </source>
</evidence>
<evidence type="ECO:0000256" key="3">
    <source>
        <dbReference type="ARBA" id="ARBA00022490"/>
    </source>
</evidence>
<dbReference type="SMART" id="SM00233">
    <property type="entry name" value="PH"/>
    <property type="match status" value="1"/>
</dbReference>